<dbReference type="Gene3D" id="2.70.70.10">
    <property type="entry name" value="Glucose Permease (Domain IIA)"/>
    <property type="match status" value="1"/>
</dbReference>
<dbReference type="FunFam" id="2.70.70.10:FF:000003">
    <property type="entry name" value="Murein hydrolase activator EnvC"/>
    <property type="match status" value="1"/>
</dbReference>
<evidence type="ECO:0000313" key="3">
    <source>
        <dbReference type="EMBL" id="VAW68942.1"/>
    </source>
</evidence>
<keyword evidence="3" id="KW-0378">Hydrolase</keyword>
<accession>A0A3B0Y0N3</accession>
<evidence type="ECO:0000259" key="2">
    <source>
        <dbReference type="Pfam" id="PF01551"/>
    </source>
</evidence>
<sequence>MTKYYYVKILLFTCALISLPGSASAETATDYQSRLDAIREKIADVLTALGQKKDQRDSVRTELRKLEVKIARTSKKLRKTQRKHKKSAKKLKTSKIELKVLRKQLVKQHKLLAAQLRSAYAMGQQPQLKMLLNQQNSTEMGRALVYYSYLNRARGKEIDNYLTSIEEEKRLLESIEKSTVELALLVKSKTEEKKQLKSHRKNRKRLLTRLNKDINSQQLTLNDLKSSRSRIEDLLMSLGELLADIPAEGLNQKSFGKLRGKLPWPVKGRFRASFGTSRKQGDLKWNGVVIKADYDVPVRAVTHGRVAFADWLQGYGFITIIDHNDGYMSLYGYTQELYKEVGDWVEASEVIATVGDSGGQLKPGLYFEIRKQGKPINPKKWCSSRVGHLALQNN</sequence>
<dbReference type="EMBL" id="UOFI01000140">
    <property type="protein sequence ID" value="VAW68942.1"/>
    <property type="molecule type" value="Genomic_DNA"/>
</dbReference>
<feature type="coiled-coil region" evidence="1">
    <location>
        <begin position="158"/>
        <end position="227"/>
    </location>
</feature>
<organism evidence="3">
    <name type="scientific">hydrothermal vent metagenome</name>
    <dbReference type="NCBI Taxonomy" id="652676"/>
    <lineage>
        <taxon>unclassified sequences</taxon>
        <taxon>metagenomes</taxon>
        <taxon>ecological metagenomes</taxon>
    </lineage>
</organism>
<dbReference type="CDD" id="cd12797">
    <property type="entry name" value="M23_peptidase"/>
    <property type="match status" value="1"/>
</dbReference>
<feature type="coiled-coil region" evidence="1">
    <location>
        <begin position="49"/>
        <end position="83"/>
    </location>
</feature>
<dbReference type="AlphaFoldDB" id="A0A3B0Y0N3"/>
<protein>
    <submittedName>
        <fullName evidence="3">Murein hydrolase activator EnvC</fullName>
    </submittedName>
</protein>
<dbReference type="Pfam" id="PF01551">
    <property type="entry name" value="Peptidase_M23"/>
    <property type="match status" value="1"/>
</dbReference>
<keyword evidence="1" id="KW-0175">Coiled coil</keyword>
<gene>
    <name evidence="3" type="ORF">MNBD_GAMMA09-1918</name>
</gene>
<reference evidence="3" key="1">
    <citation type="submission" date="2018-06" db="EMBL/GenBank/DDBJ databases">
        <authorList>
            <person name="Zhirakovskaya E."/>
        </authorList>
    </citation>
    <scope>NUCLEOTIDE SEQUENCE</scope>
</reference>
<dbReference type="InterPro" id="IPR016047">
    <property type="entry name" value="M23ase_b-sheet_dom"/>
</dbReference>
<feature type="domain" description="M23ase beta-sheet core" evidence="2">
    <location>
        <begin position="285"/>
        <end position="378"/>
    </location>
</feature>
<dbReference type="InterPro" id="IPR050570">
    <property type="entry name" value="Cell_wall_metabolism_enzyme"/>
</dbReference>
<proteinExistence type="predicted"/>
<name>A0A3B0Y0N3_9ZZZZ</name>
<dbReference type="PANTHER" id="PTHR21666:SF270">
    <property type="entry name" value="MUREIN HYDROLASE ACTIVATOR ENVC"/>
    <property type="match status" value="1"/>
</dbReference>
<dbReference type="InterPro" id="IPR011055">
    <property type="entry name" value="Dup_hybrid_motif"/>
</dbReference>
<dbReference type="Gene3D" id="6.10.250.3150">
    <property type="match status" value="1"/>
</dbReference>
<dbReference type="GO" id="GO:0004222">
    <property type="term" value="F:metalloendopeptidase activity"/>
    <property type="evidence" value="ECO:0007669"/>
    <property type="project" value="TreeGrafter"/>
</dbReference>
<evidence type="ECO:0000256" key="1">
    <source>
        <dbReference type="SAM" id="Coils"/>
    </source>
</evidence>
<dbReference type="PANTHER" id="PTHR21666">
    <property type="entry name" value="PEPTIDASE-RELATED"/>
    <property type="match status" value="1"/>
</dbReference>
<dbReference type="SUPFAM" id="SSF51261">
    <property type="entry name" value="Duplicated hybrid motif"/>
    <property type="match status" value="1"/>
</dbReference>